<dbReference type="EMBL" id="AFBI03000181">
    <property type="protein sequence ID" value="EJW01356.1"/>
    <property type="molecule type" value="Genomic_DNA"/>
</dbReference>
<dbReference type="VEuPathDB" id="MicrosporidiaDB:EDEG_04010"/>
<dbReference type="AlphaFoldDB" id="J9D0E9"/>
<protein>
    <recommendedName>
        <fullName evidence="1">Endonuclease/exonuclease/phosphatase domain-containing protein</fullName>
    </recommendedName>
</protein>
<dbReference type="PANTHER" id="PTHR33395">
    <property type="entry name" value="TRANSCRIPTASE, PUTATIVE-RELATED-RELATED"/>
    <property type="match status" value="1"/>
</dbReference>
<proteinExistence type="predicted"/>
<dbReference type="STRING" id="1003232.J9D0E9"/>
<sequence length="539" mass="61385">MRNLNCSLKRKHLKRNHVLESLVNTYNKTPSTILTLNCNGLDTKVEEVNILLDRFRPDVVCLQETRRHSPAKHLFINGYNVVEHHAGPGLGLLMGIRKSVSIAWHVHHSDENVMGVSMKCRNIGVVVCNVYRPHGPAAKHAISSMCRAFNSAKNRPTLATGDWNTKPKTLENVLRRKGVEAYVPKPSSRGTRVVRGRRTTRPIDYTVTNLESVIKHQSVKSNWRISDHLPVITSLNIDKFPETKMVRTVFDVRRLKSATVKNQILKHRFVSDTDECPNLEKFTSEYIELLRKLKVILEEPLICGKVPNVQIKRAVKRKRRMIYKQRHGLATEHDVDRSQMALHRTIKSQRKRELHEYYNRGIKALATSDMRQAWRWLKQHSGLAATKKTVNAVFVPGTKRPAESLEERMSIWENHFACLCAKPEPGVYKLKATSPTGQYASETDKEISYPELKEALRKCKNNKASTLDTLPTECWKVVLDVKDGMSSLGKCILRGLNGVIKGGRSPVVWDDCVIVPIYKKGDKLDPYNYRGIVLICTLA</sequence>
<dbReference type="SUPFAM" id="SSF56219">
    <property type="entry name" value="DNase I-like"/>
    <property type="match status" value="1"/>
</dbReference>
<accession>J9D0E9</accession>
<dbReference type="PANTHER" id="PTHR33395:SF22">
    <property type="entry name" value="REVERSE TRANSCRIPTASE DOMAIN-CONTAINING PROTEIN"/>
    <property type="match status" value="1"/>
</dbReference>
<dbReference type="Gene3D" id="3.60.10.10">
    <property type="entry name" value="Endonuclease/exonuclease/phosphatase"/>
    <property type="match status" value="1"/>
</dbReference>
<feature type="non-terminal residue" evidence="2">
    <location>
        <position position="539"/>
    </location>
</feature>
<dbReference type="InterPro" id="IPR005135">
    <property type="entry name" value="Endo/exonuclease/phosphatase"/>
</dbReference>
<evidence type="ECO:0000313" key="2">
    <source>
        <dbReference type="EMBL" id="EJW01356.1"/>
    </source>
</evidence>
<evidence type="ECO:0000313" key="3">
    <source>
        <dbReference type="Proteomes" id="UP000003163"/>
    </source>
</evidence>
<feature type="domain" description="Endonuclease/exonuclease/phosphatase" evidence="1">
    <location>
        <begin position="34"/>
        <end position="228"/>
    </location>
</feature>
<evidence type="ECO:0000259" key="1">
    <source>
        <dbReference type="Pfam" id="PF03372"/>
    </source>
</evidence>
<dbReference type="GO" id="GO:0031012">
    <property type="term" value="C:extracellular matrix"/>
    <property type="evidence" value="ECO:0007669"/>
    <property type="project" value="TreeGrafter"/>
</dbReference>
<gene>
    <name evidence="2" type="ORF">EDEG_04010</name>
</gene>
<dbReference type="OMA" id="RMSIWEN"/>
<organism evidence="2 3">
    <name type="scientific">Edhazardia aedis (strain USNM 41457)</name>
    <name type="common">Microsporidian parasite</name>
    <dbReference type="NCBI Taxonomy" id="1003232"/>
    <lineage>
        <taxon>Eukaryota</taxon>
        <taxon>Fungi</taxon>
        <taxon>Fungi incertae sedis</taxon>
        <taxon>Microsporidia</taxon>
        <taxon>Edhazardia</taxon>
    </lineage>
</organism>
<dbReference type="Pfam" id="PF03372">
    <property type="entry name" value="Exo_endo_phos"/>
    <property type="match status" value="1"/>
</dbReference>
<dbReference type="InterPro" id="IPR036691">
    <property type="entry name" value="Endo/exonu/phosph_ase_sf"/>
</dbReference>
<dbReference type="HOGENOM" id="CLU_505854_0_0_1"/>
<dbReference type="GO" id="GO:0003824">
    <property type="term" value="F:catalytic activity"/>
    <property type="evidence" value="ECO:0007669"/>
    <property type="project" value="InterPro"/>
</dbReference>
<keyword evidence="3" id="KW-1185">Reference proteome</keyword>
<dbReference type="OrthoDB" id="5534248at2759"/>
<dbReference type="Proteomes" id="UP000003163">
    <property type="component" value="Unassembled WGS sequence"/>
</dbReference>
<reference evidence="2 3" key="1">
    <citation type="submission" date="2011-08" db="EMBL/GenBank/DDBJ databases">
        <authorList>
            <person name="Liu Z.J."/>
            <person name="Shi F.L."/>
            <person name="Lu J.Q."/>
            <person name="Li M."/>
            <person name="Wang Z.L."/>
        </authorList>
    </citation>
    <scope>NUCLEOTIDE SEQUENCE [LARGE SCALE GENOMIC DNA]</scope>
    <source>
        <strain evidence="2 3">USNM 41457</strain>
    </source>
</reference>
<dbReference type="InParanoid" id="J9D0E9"/>
<name>J9D0E9_EDHAE</name>
<reference evidence="3" key="2">
    <citation type="submission" date="2015-07" db="EMBL/GenBank/DDBJ databases">
        <title>Contrasting host-pathogen interactions and genome evolution in two generalist and specialist microsporidian pathogens of mosquitoes.</title>
        <authorList>
            <consortium name="The Broad Institute Genomics Platform"/>
            <consortium name="The Broad Institute Genome Sequencing Center for Infectious Disease"/>
            <person name="Cuomo C.A."/>
            <person name="Sanscrainte N.D."/>
            <person name="Goldberg J.M."/>
            <person name="Heiman D."/>
            <person name="Young S."/>
            <person name="Zeng Q."/>
            <person name="Becnel J.J."/>
            <person name="Birren B.W."/>
        </authorList>
    </citation>
    <scope>NUCLEOTIDE SEQUENCE [LARGE SCALE GENOMIC DNA]</scope>
    <source>
        <strain evidence="3">USNM 41457</strain>
    </source>
</reference>
<comment type="caution">
    <text evidence="2">The sequence shown here is derived from an EMBL/GenBank/DDBJ whole genome shotgun (WGS) entry which is preliminary data.</text>
</comment>